<dbReference type="AlphaFoldDB" id="A0A5J5IMZ5"/>
<evidence type="ECO:0000259" key="8">
    <source>
        <dbReference type="Pfam" id="PF02397"/>
    </source>
</evidence>
<keyword evidence="6 7" id="KW-0472">Membrane</keyword>
<dbReference type="GO" id="GO:0016020">
    <property type="term" value="C:membrane"/>
    <property type="evidence" value="ECO:0007669"/>
    <property type="project" value="UniProtKB-SubCell"/>
</dbReference>
<name>A0A5J5IMZ5_9BACT</name>
<dbReference type="PANTHER" id="PTHR30576">
    <property type="entry name" value="COLANIC BIOSYNTHESIS UDP-GLUCOSE LIPID CARRIER TRANSFERASE"/>
    <property type="match status" value="1"/>
</dbReference>
<dbReference type="NCBIfam" id="TIGR03025">
    <property type="entry name" value="EPS_sugtrans"/>
    <property type="match status" value="1"/>
</dbReference>
<evidence type="ECO:0000256" key="2">
    <source>
        <dbReference type="ARBA" id="ARBA00006464"/>
    </source>
</evidence>
<proteinExistence type="inferred from homology"/>
<dbReference type="PANTHER" id="PTHR30576:SF0">
    <property type="entry name" value="UNDECAPRENYL-PHOSPHATE N-ACETYLGALACTOSAMINYL 1-PHOSPHATE TRANSFERASE-RELATED"/>
    <property type="match status" value="1"/>
</dbReference>
<dbReference type="Proteomes" id="UP000326903">
    <property type="component" value="Unassembled WGS sequence"/>
</dbReference>
<dbReference type="GO" id="GO:0016780">
    <property type="term" value="F:phosphotransferase activity, for other substituted phosphate groups"/>
    <property type="evidence" value="ECO:0007669"/>
    <property type="project" value="TreeGrafter"/>
</dbReference>
<feature type="domain" description="Bacterial sugar transferase" evidence="8">
    <location>
        <begin position="282"/>
        <end position="464"/>
    </location>
</feature>
<keyword evidence="4 7" id="KW-0812">Transmembrane</keyword>
<evidence type="ECO:0000313" key="9">
    <source>
        <dbReference type="EMBL" id="KAA9041367.1"/>
    </source>
</evidence>
<dbReference type="EMBL" id="VYQF01000001">
    <property type="protein sequence ID" value="KAA9041367.1"/>
    <property type="molecule type" value="Genomic_DNA"/>
</dbReference>
<feature type="transmembrane region" description="Helical" evidence="7">
    <location>
        <begin position="46"/>
        <end position="65"/>
    </location>
</feature>
<dbReference type="Gene3D" id="3.40.50.720">
    <property type="entry name" value="NAD(P)-binding Rossmann-like Domain"/>
    <property type="match status" value="1"/>
</dbReference>
<dbReference type="InterPro" id="IPR003362">
    <property type="entry name" value="Bact_transf"/>
</dbReference>
<dbReference type="Pfam" id="PF13727">
    <property type="entry name" value="CoA_binding_3"/>
    <property type="match status" value="1"/>
</dbReference>
<comment type="similarity">
    <text evidence="2">Belongs to the bacterial sugar transferase family.</text>
</comment>
<evidence type="ECO:0000256" key="4">
    <source>
        <dbReference type="ARBA" id="ARBA00022692"/>
    </source>
</evidence>
<reference evidence="9 10" key="1">
    <citation type="submission" date="2019-09" db="EMBL/GenBank/DDBJ databases">
        <title>Draft genome sequence of Ginsengibacter sp. BR5-29.</title>
        <authorList>
            <person name="Im W.-T."/>
        </authorList>
    </citation>
    <scope>NUCLEOTIDE SEQUENCE [LARGE SCALE GENOMIC DNA]</scope>
    <source>
        <strain evidence="9 10">BR5-29</strain>
    </source>
</reference>
<organism evidence="9 10">
    <name type="scientific">Ginsengibacter hankyongi</name>
    <dbReference type="NCBI Taxonomy" id="2607284"/>
    <lineage>
        <taxon>Bacteria</taxon>
        <taxon>Pseudomonadati</taxon>
        <taxon>Bacteroidota</taxon>
        <taxon>Chitinophagia</taxon>
        <taxon>Chitinophagales</taxon>
        <taxon>Chitinophagaceae</taxon>
        <taxon>Ginsengibacter</taxon>
    </lineage>
</organism>
<dbReference type="InterPro" id="IPR017475">
    <property type="entry name" value="EPS_sugar_tfrase"/>
</dbReference>
<evidence type="ECO:0000256" key="3">
    <source>
        <dbReference type="ARBA" id="ARBA00022679"/>
    </source>
</evidence>
<feature type="transmembrane region" description="Helical" evidence="7">
    <location>
        <begin position="12"/>
        <end position="34"/>
    </location>
</feature>
<evidence type="ECO:0000256" key="6">
    <source>
        <dbReference type="ARBA" id="ARBA00023136"/>
    </source>
</evidence>
<comment type="subcellular location">
    <subcellularLocation>
        <location evidence="1">Membrane</location>
        <topology evidence="1">Multi-pass membrane protein</topology>
    </subcellularLocation>
</comment>
<feature type="transmembrane region" description="Helical" evidence="7">
    <location>
        <begin position="114"/>
        <end position="133"/>
    </location>
</feature>
<keyword evidence="5 7" id="KW-1133">Transmembrane helix</keyword>
<gene>
    <name evidence="9" type="ORF">FW778_04860</name>
</gene>
<evidence type="ECO:0000256" key="1">
    <source>
        <dbReference type="ARBA" id="ARBA00004141"/>
    </source>
</evidence>
<sequence length="469" mass="54285">MIQRKLAKPLPIIYYALGDFIAASVCWIIIYYLFIKFYAGSFGFSYKYFLELGLYASGWVMLYHLSGAYKNIYYKSRINEMVNTFVNTLTGCVILLILFILYEKQIDNTLFYKGFFIVLSIQFFTTYLLRSILLSKAHGQLQRQQVWFNTLIVGSNENALQLYKSVIDNTEKTGYQIRGFVALDNNISPALEAHTPLLGSLKTTHKIIEDYNIKEVIIALENNEKVNLEKILQLLNEKEVNVKMVPDKLDILSGAVRTTNVMGTPLIEIHLGLMDVWQQNIKRLIDVLVSVFGLIVFSPLILYAAVRTKLSSKGDIFFLQERIGYKGRPFTIYKFRSMITNAEKNGPMLSSRHDERITSWGKIMRRWRLDELPQFCNILKGEMSLVGPRPERKYYIDCIADKHPEYKLLLKVKPGLTSWGMVKFGYAENIEEMIERMKYDIIYIENISLALDFKIIIHTIRIILLGKGK</sequence>
<dbReference type="Pfam" id="PF02397">
    <property type="entry name" value="Bac_transf"/>
    <property type="match status" value="1"/>
</dbReference>
<keyword evidence="10" id="KW-1185">Reference proteome</keyword>
<feature type="transmembrane region" description="Helical" evidence="7">
    <location>
        <begin position="284"/>
        <end position="306"/>
    </location>
</feature>
<keyword evidence="3 9" id="KW-0808">Transferase</keyword>
<evidence type="ECO:0000256" key="7">
    <source>
        <dbReference type="SAM" id="Phobius"/>
    </source>
</evidence>
<feature type="transmembrane region" description="Helical" evidence="7">
    <location>
        <begin position="85"/>
        <end position="102"/>
    </location>
</feature>
<accession>A0A5J5IMZ5</accession>
<evidence type="ECO:0000313" key="10">
    <source>
        <dbReference type="Proteomes" id="UP000326903"/>
    </source>
</evidence>
<comment type="caution">
    <text evidence="9">The sequence shown here is derived from an EMBL/GenBank/DDBJ whole genome shotgun (WGS) entry which is preliminary data.</text>
</comment>
<evidence type="ECO:0000256" key="5">
    <source>
        <dbReference type="ARBA" id="ARBA00022989"/>
    </source>
</evidence>
<protein>
    <submittedName>
        <fullName evidence="9">Sugar transferase</fullName>
    </submittedName>
</protein>